<feature type="transmembrane region" description="Helical" evidence="8">
    <location>
        <begin position="335"/>
        <end position="356"/>
    </location>
</feature>
<evidence type="ECO:0000256" key="5">
    <source>
        <dbReference type="ARBA" id="ARBA00022692"/>
    </source>
</evidence>
<protein>
    <submittedName>
        <fullName evidence="9">ABC-type Fe(3+)-siderophore transport system permease component</fullName>
    </submittedName>
</protein>
<feature type="transmembrane region" description="Helical" evidence="8">
    <location>
        <begin position="267"/>
        <end position="294"/>
    </location>
</feature>
<dbReference type="CDD" id="cd06550">
    <property type="entry name" value="TM_ABC_iron-siderophores_like"/>
    <property type="match status" value="1"/>
</dbReference>
<keyword evidence="10" id="KW-1185">Reference proteome</keyword>
<dbReference type="PANTHER" id="PTHR30472:SF25">
    <property type="entry name" value="ABC TRANSPORTER PERMEASE PROTEIN MJ0876-RELATED"/>
    <property type="match status" value="1"/>
</dbReference>
<dbReference type="Proteomes" id="UP000185744">
    <property type="component" value="Unassembled WGS sequence"/>
</dbReference>
<dbReference type="GO" id="GO:0033214">
    <property type="term" value="P:siderophore-iron import into cell"/>
    <property type="evidence" value="ECO:0007669"/>
    <property type="project" value="TreeGrafter"/>
</dbReference>
<dbReference type="Pfam" id="PF01032">
    <property type="entry name" value="FecCD"/>
    <property type="match status" value="1"/>
</dbReference>
<keyword evidence="6 8" id="KW-1133">Transmembrane helix</keyword>
<feature type="transmembrane region" description="Helical" evidence="8">
    <location>
        <begin position="221"/>
        <end position="243"/>
    </location>
</feature>
<accession>A0A1Q6DT08</accession>
<gene>
    <name evidence="9" type="ORF">BTN85_2122</name>
</gene>
<dbReference type="Gene3D" id="1.10.3470.10">
    <property type="entry name" value="ABC transporter involved in vitamin B12 uptake, BtuC"/>
    <property type="match status" value="1"/>
</dbReference>
<dbReference type="GO" id="GO:0005886">
    <property type="term" value="C:plasma membrane"/>
    <property type="evidence" value="ECO:0007669"/>
    <property type="project" value="UniProtKB-SubCell"/>
</dbReference>
<comment type="similarity">
    <text evidence="2">Belongs to the binding-protein-dependent transport system permease family. FecCD subfamily.</text>
</comment>
<dbReference type="InterPro" id="IPR037294">
    <property type="entry name" value="ABC_BtuC-like"/>
</dbReference>
<dbReference type="InterPro" id="IPR000522">
    <property type="entry name" value="ABC_transptr_permease_BtuC"/>
</dbReference>
<keyword evidence="4" id="KW-1003">Cell membrane</keyword>
<keyword evidence="5 8" id="KW-0812">Transmembrane</keyword>
<evidence type="ECO:0000313" key="10">
    <source>
        <dbReference type="Proteomes" id="UP000185744"/>
    </source>
</evidence>
<reference evidence="9" key="1">
    <citation type="submission" date="2016-12" db="EMBL/GenBank/DDBJ databases">
        <title>Discovery of methanogenic haloarchaea.</title>
        <authorList>
            <person name="Sorokin D.Y."/>
            <person name="Makarova K.S."/>
            <person name="Abbas B."/>
            <person name="Ferrer M."/>
            <person name="Golyshin P.N."/>
        </authorList>
    </citation>
    <scope>NUCLEOTIDE SEQUENCE [LARGE SCALE GENOMIC DNA]</scope>
    <source>
        <strain evidence="9">HMET1</strain>
    </source>
</reference>
<dbReference type="FunFam" id="1.10.3470.10:FF:000001">
    <property type="entry name" value="Vitamin B12 ABC transporter permease BtuC"/>
    <property type="match status" value="1"/>
</dbReference>
<feature type="transmembrane region" description="Helical" evidence="8">
    <location>
        <begin position="27"/>
        <end position="50"/>
    </location>
</feature>
<evidence type="ECO:0000256" key="4">
    <source>
        <dbReference type="ARBA" id="ARBA00022475"/>
    </source>
</evidence>
<keyword evidence="3" id="KW-0813">Transport</keyword>
<keyword evidence="7 8" id="KW-0472">Membrane</keyword>
<evidence type="ECO:0000256" key="8">
    <source>
        <dbReference type="SAM" id="Phobius"/>
    </source>
</evidence>
<comment type="caution">
    <text evidence="9">The sequence shown here is derived from an EMBL/GenBank/DDBJ whole genome shotgun (WGS) entry which is preliminary data.</text>
</comment>
<name>A0A1Q6DT08_METT1</name>
<sequence>MEIGSTENNAEESEHHYDEFASKKVSFIFFSLILLLAVALISVSAGSELVGPVDALKAIIDRFFPEIFEISHLKSTIVWHLRLPRVFMGVIAGAGLAIAGVVMQNILKNPLASPYTLGVASGAGFGAALVIVLGSGLGYSFFLTQDLLLVFNAFIFSLAPSFLIIGITRIKEADSSTLVLAGIAMMYLFSAGLSLLQYLGGESEVTAVVYWLFGSLSKSNWINTGIVAVVTLVMLIPLVFWTWDFNALMLGDETASSLGVDVEKIRISGMVVASLITASAVSFLGTIGFIGLVAPHIARIIFGTDHRFLIPSSGLLGAILLLSSDTVARTVLYPLVLPVGILTSFLGVPLFLYLIIKRRQKNW</sequence>
<feature type="transmembrane region" description="Helical" evidence="8">
    <location>
        <begin position="149"/>
        <end position="167"/>
    </location>
</feature>
<evidence type="ECO:0000256" key="3">
    <source>
        <dbReference type="ARBA" id="ARBA00022448"/>
    </source>
</evidence>
<dbReference type="InParanoid" id="A0A1Q6DT08"/>
<dbReference type="GO" id="GO:0022857">
    <property type="term" value="F:transmembrane transporter activity"/>
    <property type="evidence" value="ECO:0007669"/>
    <property type="project" value="InterPro"/>
</dbReference>
<proteinExistence type="inferred from homology"/>
<organism evidence="9 10">
    <name type="scientific">Methanohalarchaeum thermophilum</name>
    <dbReference type="NCBI Taxonomy" id="1903181"/>
    <lineage>
        <taxon>Archaea</taxon>
        <taxon>Methanobacteriati</taxon>
        <taxon>Methanobacteriota</taxon>
        <taxon>Methanonatronarchaeia</taxon>
        <taxon>Methanonatronarchaeales</taxon>
        <taxon>Methanonatronarchaeaceae</taxon>
        <taxon>Candidatus Methanohalarchaeum</taxon>
    </lineage>
</organism>
<evidence type="ECO:0000256" key="6">
    <source>
        <dbReference type="ARBA" id="ARBA00022989"/>
    </source>
</evidence>
<evidence type="ECO:0000256" key="1">
    <source>
        <dbReference type="ARBA" id="ARBA00004651"/>
    </source>
</evidence>
<dbReference type="SUPFAM" id="SSF81345">
    <property type="entry name" value="ABC transporter involved in vitamin B12 uptake, BtuC"/>
    <property type="match status" value="1"/>
</dbReference>
<feature type="transmembrane region" description="Helical" evidence="8">
    <location>
        <begin position="119"/>
        <end position="142"/>
    </location>
</feature>
<comment type="subcellular location">
    <subcellularLocation>
        <location evidence="1">Cell membrane</location>
        <topology evidence="1">Multi-pass membrane protein</topology>
    </subcellularLocation>
</comment>
<dbReference type="PANTHER" id="PTHR30472">
    <property type="entry name" value="FERRIC ENTEROBACTIN TRANSPORT SYSTEM PERMEASE PROTEIN"/>
    <property type="match status" value="1"/>
</dbReference>
<feature type="transmembrane region" description="Helical" evidence="8">
    <location>
        <begin position="179"/>
        <end position="200"/>
    </location>
</feature>
<feature type="transmembrane region" description="Helical" evidence="8">
    <location>
        <begin position="86"/>
        <end position="107"/>
    </location>
</feature>
<dbReference type="AlphaFoldDB" id="A0A1Q6DT08"/>
<evidence type="ECO:0000256" key="7">
    <source>
        <dbReference type="ARBA" id="ARBA00023136"/>
    </source>
</evidence>
<evidence type="ECO:0000256" key="2">
    <source>
        <dbReference type="ARBA" id="ARBA00007935"/>
    </source>
</evidence>
<dbReference type="STRING" id="1903181.BTN85_2122"/>
<evidence type="ECO:0000313" key="9">
    <source>
        <dbReference type="EMBL" id="OKY77471.1"/>
    </source>
</evidence>
<dbReference type="EMBL" id="MSDW01000002">
    <property type="protein sequence ID" value="OKY77471.1"/>
    <property type="molecule type" value="Genomic_DNA"/>
</dbReference>